<evidence type="ECO:0000256" key="1">
    <source>
        <dbReference type="ARBA" id="ARBA00000885"/>
    </source>
</evidence>
<dbReference type="EMBL" id="CAUH01000735">
    <property type="protein sequence ID" value="CCU74934.1"/>
    <property type="molecule type" value="Genomic_DNA"/>
</dbReference>
<dbReference type="Gene3D" id="3.30.2160.10">
    <property type="entry name" value="Hect, E3 ligase catalytic domain"/>
    <property type="match status" value="1"/>
</dbReference>
<comment type="caution">
    <text evidence="15">The sequence shown here is derived from an EMBL/GenBank/DDBJ whole genome shotgun (WGS) entry which is preliminary data.</text>
</comment>
<dbReference type="Gene3D" id="3.30.2410.10">
    <property type="entry name" value="Hect, E3 ligase catalytic domain"/>
    <property type="match status" value="1"/>
</dbReference>
<feature type="compositionally biased region" description="Acidic residues" evidence="12">
    <location>
        <begin position="2453"/>
        <end position="2485"/>
    </location>
</feature>
<dbReference type="FunFam" id="3.30.2410.10:FF:000004">
    <property type="entry name" value="E3 ubiquitin-protein ligase HUWE1, variant"/>
    <property type="match status" value="1"/>
</dbReference>
<feature type="region of interest" description="Disordered" evidence="12">
    <location>
        <begin position="3016"/>
        <end position="3039"/>
    </location>
</feature>
<evidence type="ECO:0000256" key="5">
    <source>
        <dbReference type="ARBA" id="ARBA00022448"/>
    </source>
</evidence>
<evidence type="ECO:0000313" key="15">
    <source>
        <dbReference type="EMBL" id="CCU74934.1"/>
    </source>
</evidence>
<evidence type="ECO:0000256" key="6">
    <source>
        <dbReference type="ARBA" id="ARBA00022679"/>
    </source>
</evidence>
<dbReference type="InterPro" id="IPR025527">
    <property type="entry name" value="HUWE1/Rev1_UBM"/>
</dbReference>
<dbReference type="PROSITE" id="PS50030">
    <property type="entry name" value="UBA"/>
    <property type="match status" value="1"/>
</dbReference>
<dbReference type="SMART" id="SM00119">
    <property type="entry name" value="HECTc"/>
    <property type="match status" value="1"/>
</dbReference>
<dbReference type="Gene3D" id="3.90.1750.10">
    <property type="entry name" value="Hect, E3 ligase catalytic domains"/>
    <property type="match status" value="1"/>
</dbReference>
<dbReference type="FunCoup" id="N1J6V6">
    <property type="interactions" value="1025"/>
</dbReference>
<feature type="compositionally biased region" description="Acidic residues" evidence="12">
    <location>
        <begin position="2390"/>
        <end position="2435"/>
    </location>
</feature>
<feature type="region of interest" description="Disordered" evidence="12">
    <location>
        <begin position="3332"/>
        <end position="3353"/>
    </location>
</feature>
<dbReference type="GO" id="GO:0051028">
    <property type="term" value="P:mRNA transport"/>
    <property type="evidence" value="ECO:0007669"/>
    <property type="project" value="UniProtKB-KW"/>
</dbReference>
<feature type="compositionally biased region" description="Polar residues" evidence="12">
    <location>
        <begin position="1177"/>
        <end position="1198"/>
    </location>
</feature>
<dbReference type="Pfam" id="PF14377">
    <property type="entry name" value="UBM"/>
    <property type="match status" value="3"/>
</dbReference>
<evidence type="ECO:0000313" key="16">
    <source>
        <dbReference type="Proteomes" id="UP000015441"/>
    </source>
</evidence>
<accession>N1J6V6</accession>
<feature type="compositionally biased region" description="Polar residues" evidence="12">
    <location>
        <begin position="3340"/>
        <end position="3353"/>
    </location>
</feature>
<dbReference type="GO" id="GO:0061630">
    <property type="term" value="F:ubiquitin protein ligase activity"/>
    <property type="evidence" value="ECO:0007669"/>
    <property type="project" value="UniProtKB-EC"/>
</dbReference>
<feature type="region of interest" description="Disordered" evidence="12">
    <location>
        <begin position="2875"/>
        <end position="2915"/>
    </location>
</feature>
<sequence length="4059" mass="451822">MVRIAKTMQPKHAESLSPWARNFRDRACCVQLSELTEFLSTFPTRWPFPRGDLYHWITLLNRFDSILEQFCKMYKLDEGPQTTDFGTILLETEGLSIEHKKTHDADRLLIESILHFSRVLLQNCGNRSIYASSAHLNSLLNTTSLSLLEFTLSLGSELAKRYQAATKRLSIQTRHINSPLLQSHYNISLERVTQMAIPFSKTVSSPIDLVTQNTPATPGLKGKEKASATPNTSQKGTSTTVYANDIVSIVKGGHGFSCIPKNSWPDVEKGASSSPETSWNEWGDVKIIFYPKLKPECEVSNNIPQNSNSSLLLTTPSPARRFSNLGPRGQRSSKQVGADIPTGGSPSTQVNQSSDEATRQSFRVIEINYTKLKSTDIHTILRENLNGLPPDLQYELLAKLRIARALTGSLETRRQILAIRLLAITNLAYIYVEGPFQELVLKQDNEEPRRLQLVSQLAELTHPSVDGEVIVPRTLQALAFSALDALQGQQSKLSDVCAALNTNVNHGVLLYVIRKAVAEMDSNDSGDRITIDDEWRDSLLSLLSGISITGRTAAELVSAGLIQILVDILNKRTNIAERYYPTVLTFLDTIMYNTRDAFQTLVNSDGLDAISSLIVHEVRTAAENASSELKTQTEYRSSIVDYEIPFYQQQTLKWLFKFIHHLMTATGGFGGNFDRLLRNLIDSPPLLASLRQIIGNACCFGSVVWTNAVTILNDFINNEPTSFAVIAEAGLSRGLLEAVTCKTILMPEETKTGENQTEMASSAMDGSSPAAPNDDDSDEEAPHFERLSINVLQAPRGESLAKGILPTSETINIVPQAFSAICLNTTGMKMFQASKALETFFEIFESPEHVKCMDIHKELPATLGSSFDELARHHPSLKTSIVTAILNMVARVEYLCSSKSKNNEAGAKLLISKEEGNLDIVTQKGQPPFLPVTENHKGNSCGGTDVEMRDAEAETKRPSPSEIPAASATSDTSMTPYICATFNFLSAILANNPICSEFCSAGGIEYVVNLSQSTSLEYDFWDSALSLTVHQVVSMLAESKPFLTIPSLIKRATDATEKLRPFAFHDDQRPFFAPFVNSDARDLADTDFLLKGTEYAKALVSIHSLLSTIPTCLQPSQYNHRNSPSIFNQINVADCYNKLIRSLGPLLSSSISEDIKLRKLVPDHWKDAMRPKGSSGEAITNSVMPSTNVPSEQLNEANSFVTQSSPDTSSSSKPLPGNLKEDNKDISSAREHEKDGPEFKNYVTLRFLLKKLPRIISPFFQTLGRALLPKRTLDVFQKQCHFSIADTLAATVLEQLKISKDPVSADIYTNWLGMIAVIHELLMESSRQSDRPVQTITVVVQAFKNCKGFEKLNQILEIFATEICKKKSSTEDSENSLRLELATSGITSILSLYGHLVNGKNFIEATQTTALICRAERDRRGLEQFSASQFLVEMRAMVLPTIRHLWSSDMFVNGSSQISEKLICVIRTIATADSEANALKRSDKPPTPMKPVHRTFKANQEFLTTLSSKGFEELLGMEALYRCNNNIASALEYCRDLKDTDDLRRRNPIPEDDIEIPAQPQILEGTRTKSPENPVTVADHLMEQVPASSNTDNFNQVEATSQQYDSENFDQLLNSLIPITEQEAENDVESPHNTTPQEPLVTEQITSMITIDDLNEERAVISDNLIDRSLDIINAHGDVTFEVADLIMTVVGKSNEPSTQRKAIGETLVVALMSFAGEEDLGKCGKKIAAYAHLLALLLRDKAFYSAAVGELKENFGTLLLFIKLSPKNTLEEPSPWISQVLLIIEMLLSEDAKPQKTSWTPPKDENSIMEIPVAEVREIAFSHEDRIKLLEAILEILPRIGKDEPMALSVLRVLVILTRSREMAQTMGEKKNIQRLFVMAKQLAGASSARIQSPLMLILRHIIEDNETVKQIMKVEIRASLEPSRSQRNMDEKTYLRALAHTALRNPELFVQVTNEMVKFNRWPYPTSEPPNRHHTLVLKETPTEAPQIPPIDTVLPTVQATEDLSIQDLKPSMEAADSEMPDVSKSSHDQKLPIVENPDGVIHFLLCELMNYRDVEDKENTLIPASSVEKENLMDNGDTSMGGTSNLASIPLSKDQKSFNGTIKQEFKAEEHPIYIYRCFILQCLTELLSSYNRTKVEFINFKRSAPPQAMTPSKPRSSVVNYLLFDLIPIGTLDHADSTFLRKRVVTSSWADSVITALLSKTSEQPIDKSRDPYGSEVEPDLLFVRRFVLENILKAFKEASSSQEPLDAKYSRMLGLADLMSHIMQGKENIVTSDQAVASTSQKQLRRIMFEKGYISALTTSIAEIDLNFPGAKRAVKYILRPLKTLTTAAVSLSDLSLISTTPGQGDEDEIESATSMSEQEDEREETPDLFRNSTLGMFEHGNGDSESESDDDEDEEMGVPYDEYVDEMDYDDGDMDEDDEDNISEEDEIEGIGPIEGLSGDHGVEVEVIMDDHDDDDDSSANDDDDDDEPDSEDIDDEDDDHRVEIIEELEDIQQLDDDDELAGEWESDGQDDDEDGDVYGGQYDDQEQPTTIGIGTMGHLVRALGDDPATIEILGRMAEGEEHDDEHAVEYGDGGDDDDDDDVDENEDGIYDIQYPMENTGGNVSFGLPNNIGAGMAARHRPRGGFSPFPSFAGNARDSLAALVSNISYRSHRPGGPIPRTADDGVNPLLQRNRSDSRSITGRTPVIGTLIPAIRGASGSEALDIGFAGRGGPIGDGHATAQFLEDVIRTLPLPGHFGRNGQALQFHITTSGPGGLQLPSELEAFFGGRHSRFEERRPAPEPGNATLFSPQSTAARWSEESKILFGCSWIERAADLSGTLLCLLVPPAIEADKAIEAARLEKSRKEKLEAEQKAEEERMAVELKNAERVAREKKEEEEREFERTTAQAHTVRGVESEAQPEIPQTAPDSMDGVEIEASENVNPPTDIPPEERPRVTTVIRGTTFDITDLGIDADFLAELPEEIREEVIMSAVAERRSQAAATGAQPSDIDEEFLNALPDDIRDEIIQQERQDRRRREREERNRQATAANGGTAVGDMDAATILATLDPAFRNQILMEQDDATLALLPPELANQARAALRDHSGHMRLPNNSVLRRAAAGFPPYIVETPEPNTHRPARRPMVQMLDKPGIATLLRLMFIFQHGSLRSTLNAVLQNVTMNRMNRQELLGSILHILQDGSIDMMAVERSFAQLSLRAKQPKDTQPKLVQPLKRTHTGTNSVTQANFEASPLMVVSQCLSTLVFLSQFNQHIPAFFLIEHDVAGGLKRSISRKGKGKENKASKYAINSLLGLLDREQIMESSSVMESLSTLLNMITSPLQVLQRKQKEAGDVVPEATPSLNGTTRSINSPEMLANNDQVPTASIEVNINDTGITSQGSITQANSNLPSGGDANVPADDLKSKSDHQKDAEKKQRPITPPVIPEYNLQLVINIFVARECSSKTFRETLSTIKNLSAIPDAKTVFGRELIAKAQSLGEIILIDLEELLPQIEKATTGTEIQGVALAKFSPGGSDQNKLLRVLTALDHLFDPKREKRDKTEKTQTERESSQLVVKQDLLASLYENSTFGRMWYMLSTCLNAIRQREHMLNIATILLPLIEALMVVCKNTTLKDSSSSKTQLVRELVLTSPASDSRMENLFFTFTEEHRKILNDLVRNTPKLMSGTFSLLVKNPKVLEFDNKRNYFNRSIHAKASNVRETFPPLQLSVRRDLVFHDSFKSLYFQSGDQMKYGKLSIRFHGEEGVDAGGVTREWFQVLSRQMFDPGYALFIPVSSDRTTFHPNQLSSVNEEHLMFFKFIGRIIGKALYEGRVLDCHFSRAVYKRILGKSVSVKDMESLDPDYYKSLVWMLENDITDIITETFSVDNDKFGVNETIDFIPNGRNIPVTEENKQEYVRLMVEWKLTGSVKEQLDEFLKGFHDIIPADLVAIFNEQELELLISGLPEIDVDDWKGNTEYHNYSTSSAQIQWFWRAVRSFDKEERAKLLQFVTGTSKVPLNGFKELEGMNGFSRFNIHRDYGNKDRLPSSHTCFNQLDIPEYESYEILRQQLLTAITAGSEYFGFA</sequence>
<dbReference type="CDD" id="cd00078">
    <property type="entry name" value="HECTc"/>
    <property type="match status" value="1"/>
</dbReference>
<dbReference type="Pfam" id="PF06012">
    <property type="entry name" value="DUF908"/>
    <property type="match status" value="1"/>
</dbReference>
<evidence type="ECO:0000256" key="11">
    <source>
        <dbReference type="PROSITE-ProRule" id="PRU00104"/>
    </source>
</evidence>
<dbReference type="PROSITE" id="PS50237">
    <property type="entry name" value="HECT"/>
    <property type="match status" value="1"/>
</dbReference>
<feature type="compositionally biased region" description="Polar residues" evidence="12">
    <location>
        <begin position="228"/>
        <end position="237"/>
    </location>
</feature>
<evidence type="ECO:0000256" key="10">
    <source>
        <dbReference type="ARBA" id="ARBA00034494"/>
    </source>
</evidence>
<feature type="compositionally biased region" description="Basic and acidic residues" evidence="12">
    <location>
        <begin position="2875"/>
        <end position="2889"/>
    </location>
</feature>
<gene>
    <name evidence="15" type="ORF">BGHDH14_bgh05481</name>
</gene>
<feature type="region of interest" description="Disordered" evidence="12">
    <location>
        <begin position="2564"/>
        <end position="2593"/>
    </location>
</feature>
<dbReference type="EC" id="2.3.2.26" evidence="4"/>
<feature type="compositionally biased region" description="Basic and acidic residues" evidence="12">
    <location>
        <begin position="3016"/>
        <end position="3029"/>
    </location>
</feature>
<comment type="catalytic activity">
    <reaction evidence="1">
        <text>S-ubiquitinyl-[E2 ubiquitin-conjugating enzyme]-L-cysteine + [acceptor protein]-L-lysine = [E2 ubiquitin-conjugating enzyme]-L-cysteine + N(6)-ubiquitinyl-[acceptor protein]-L-lysine.</text>
        <dbReference type="EC" id="2.3.2.26"/>
    </reaction>
</comment>
<keyword evidence="5" id="KW-0813">Transport</keyword>
<evidence type="ECO:0000256" key="3">
    <source>
        <dbReference type="ARBA" id="ARBA00004906"/>
    </source>
</evidence>
<dbReference type="InterPro" id="IPR010314">
    <property type="entry name" value="E3_Ub_ligase_DUF913"/>
</dbReference>
<feature type="compositionally biased region" description="Polar residues" evidence="12">
    <location>
        <begin position="3377"/>
        <end position="3389"/>
    </location>
</feature>
<dbReference type="InterPro" id="IPR010309">
    <property type="entry name" value="E3_Ub_ligase_DUF908"/>
</dbReference>
<dbReference type="OrthoDB" id="8068875at2759"/>
<comment type="subcellular location">
    <subcellularLocation>
        <location evidence="2">Nucleus</location>
    </subcellularLocation>
</comment>
<keyword evidence="9" id="KW-0539">Nucleus</keyword>
<feature type="region of interest" description="Disordered" evidence="12">
    <location>
        <begin position="3377"/>
        <end position="3420"/>
    </location>
</feature>
<dbReference type="Pfam" id="PF00632">
    <property type="entry name" value="HECT"/>
    <property type="match status" value="1"/>
</dbReference>
<evidence type="ECO:0000256" key="12">
    <source>
        <dbReference type="SAM" id="MobiDB-lite"/>
    </source>
</evidence>
<feature type="compositionally biased region" description="Low complexity" evidence="12">
    <location>
        <begin position="1199"/>
        <end position="1212"/>
    </location>
</feature>
<dbReference type="PANTHER" id="PTHR11254:SF67">
    <property type="entry name" value="E3 UBIQUITIN-PROTEIN LIGASE HUWE1"/>
    <property type="match status" value="1"/>
</dbReference>
<dbReference type="GO" id="GO:0000209">
    <property type="term" value="P:protein polyubiquitination"/>
    <property type="evidence" value="ECO:0007669"/>
    <property type="project" value="TreeGrafter"/>
</dbReference>
<reference evidence="15 16" key="1">
    <citation type="journal article" date="2010" name="Science">
        <title>Genome expansion and gene loss in powdery mildew fungi reveal tradeoffs in extreme parasitism.</title>
        <authorList>
            <person name="Spanu P.D."/>
            <person name="Abbott J.C."/>
            <person name="Amselem J."/>
            <person name="Burgis T.A."/>
            <person name="Soanes D.M."/>
            <person name="Stueber K."/>
            <person name="Ver Loren van Themaat E."/>
            <person name="Brown J.K.M."/>
            <person name="Butcher S.A."/>
            <person name="Gurr S.J."/>
            <person name="Lebrun M.-H."/>
            <person name="Ridout C.J."/>
            <person name="Schulze-Lefert P."/>
            <person name="Talbot N.J."/>
            <person name="Ahmadinejad N."/>
            <person name="Ametz C."/>
            <person name="Barton G.R."/>
            <person name="Benjdia M."/>
            <person name="Bidzinski P."/>
            <person name="Bindschedler L.V."/>
            <person name="Both M."/>
            <person name="Brewer M.T."/>
            <person name="Cadle-Davidson L."/>
            <person name="Cadle-Davidson M.M."/>
            <person name="Collemare J."/>
            <person name="Cramer R."/>
            <person name="Frenkel O."/>
            <person name="Godfrey D."/>
            <person name="Harriman J."/>
            <person name="Hoede C."/>
            <person name="King B.C."/>
            <person name="Klages S."/>
            <person name="Kleemann J."/>
            <person name="Knoll D."/>
            <person name="Koti P.S."/>
            <person name="Kreplak J."/>
            <person name="Lopez-Ruiz F.J."/>
            <person name="Lu X."/>
            <person name="Maekawa T."/>
            <person name="Mahanil S."/>
            <person name="Micali C."/>
            <person name="Milgroom M.G."/>
            <person name="Montana G."/>
            <person name="Noir S."/>
            <person name="O'Connell R.J."/>
            <person name="Oberhaensli S."/>
            <person name="Parlange F."/>
            <person name="Pedersen C."/>
            <person name="Quesneville H."/>
            <person name="Reinhardt R."/>
            <person name="Rott M."/>
            <person name="Sacristan S."/>
            <person name="Schmidt S.M."/>
            <person name="Schoen M."/>
            <person name="Skamnioti P."/>
            <person name="Sommer H."/>
            <person name="Stephens A."/>
            <person name="Takahara H."/>
            <person name="Thordal-Christensen H."/>
            <person name="Vigouroux M."/>
            <person name="Wessling R."/>
            <person name="Wicker T."/>
            <person name="Panstruga R."/>
        </authorList>
    </citation>
    <scope>NUCLEOTIDE SEQUENCE [LARGE SCALE GENOMIC DNA]</scope>
    <source>
        <strain evidence="15">DH14</strain>
    </source>
</reference>
<dbReference type="InParanoid" id="N1J6V6"/>
<feature type="compositionally biased region" description="Basic and acidic residues" evidence="12">
    <location>
        <begin position="3399"/>
        <end position="3415"/>
    </location>
</feature>
<dbReference type="FunFam" id="3.90.1750.10:FF:000003">
    <property type="entry name" value="E3 ubiquitin-protein ligase UPL1"/>
    <property type="match status" value="1"/>
</dbReference>
<keyword evidence="16" id="KW-1185">Reference proteome</keyword>
<evidence type="ECO:0000256" key="8">
    <source>
        <dbReference type="ARBA" id="ARBA00022816"/>
    </source>
</evidence>
<feature type="region of interest" description="Disordered" evidence="12">
    <location>
        <begin position="307"/>
        <end position="357"/>
    </location>
</feature>
<dbReference type="PANTHER" id="PTHR11254">
    <property type="entry name" value="HECT DOMAIN UBIQUITIN-PROTEIN LIGASE"/>
    <property type="match status" value="1"/>
</dbReference>
<feature type="compositionally biased region" description="Basic and acidic residues" evidence="12">
    <location>
        <begin position="1219"/>
        <end position="1233"/>
    </location>
</feature>
<evidence type="ECO:0000259" key="14">
    <source>
        <dbReference type="PROSITE" id="PS50237"/>
    </source>
</evidence>
<feature type="region of interest" description="Disordered" evidence="12">
    <location>
        <begin position="1166"/>
        <end position="1233"/>
    </location>
</feature>
<comment type="pathway">
    <text evidence="3">Protein modification; protein ubiquitination.</text>
</comment>
<dbReference type="SUPFAM" id="SSF46934">
    <property type="entry name" value="UBA-like"/>
    <property type="match status" value="1"/>
</dbReference>
<feature type="region of interest" description="Disordered" evidence="12">
    <location>
        <begin position="210"/>
        <end position="237"/>
    </location>
</feature>
<dbReference type="FunFam" id="3.30.2160.10:FF:000001">
    <property type="entry name" value="E3 ubiquitin-protein ligase NEDD4-like"/>
    <property type="match status" value="1"/>
</dbReference>
<proteinExistence type="inferred from homology"/>
<feature type="compositionally biased region" description="Acidic residues" evidence="12">
    <location>
        <begin position="2579"/>
        <end position="2593"/>
    </location>
</feature>
<dbReference type="HOGENOM" id="CLU_000215_0_1_1"/>
<dbReference type="SUPFAM" id="SSF56204">
    <property type="entry name" value="Hect, E3 ligase catalytic domain"/>
    <property type="match status" value="1"/>
</dbReference>
<evidence type="ECO:0000259" key="13">
    <source>
        <dbReference type="PROSITE" id="PS50030"/>
    </source>
</evidence>
<dbReference type="InterPro" id="IPR000569">
    <property type="entry name" value="HECT_dom"/>
</dbReference>
<evidence type="ECO:0000256" key="7">
    <source>
        <dbReference type="ARBA" id="ARBA00022786"/>
    </source>
</evidence>
<dbReference type="InterPro" id="IPR015940">
    <property type="entry name" value="UBA"/>
</dbReference>
<feature type="compositionally biased region" description="Acidic residues" evidence="12">
    <location>
        <begin position="2492"/>
        <end position="2523"/>
    </location>
</feature>
<feature type="region of interest" description="Disordered" evidence="12">
    <location>
        <begin position="2343"/>
        <end position="2534"/>
    </location>
</feature>
<feature type="domain" description="HECT" evidence="14">
    <location>
        <begin position="3723"/>
        <end position="4059"/>
    </location>
</feature>
<protein>
    <recommendedName>
        <fullName evidence="4">HECT-type E3 ubiquitin transferase</fullName>
        <ecNumber evidence="4">2.3.2.26</ecNumber>
    </recommendedName>
</protein>
<keyword evidence="8" id="KW-0509">mRNA transport</keyword>
<feature type="region of interest" description="Disordered" evidence="12">
    <location>
        <begin position="2658"/>
        <end position="2687"/>
    </location>
</feature>
<dbReference type="UniPathway" id="UPA00143"/>
<dbReference type="Proteomes" id="UP000015441">
    <property type="component" value="Unassembled WGS sequence"/>
</dbReference>
<feature type="compositionally biased region" description="Low complexity" evidence="12">
    <location>
        <begin position="307"/>
        <end position="318"/>
    </location>
</feature>
<feature type="domain" description="UBA" evidence="13">
    <location>
        <begin position="1497"/>
        <end position="1533"/>
    </location>
</feature>
<evidence type="ECO:0000256" key="9">
    <source>
        <dbReference type="ARBA" id="ARBA00023242"/>
    </source>
</evidence>
<feature type="active site" description="Glycyl thioester intermediate" evidence="11">
    <location>
        <position position="4026"/>
    </location>
</feature>
<feature type="region of interest" description="Disordered" evidence="12">
    <location>
        <begin position="929"/>
        <end position="969"/>
    </location>
</feature>
<keyword evidence="7 11" id="KW-0833">Ubl conjugation pathway</keyword>
<dbReference type="GO" id="GO:0006511">
    <property type="term" value="P:ubiquitin-dependent protein catabolic process"/>
    <property type="evidence" value="ECO:0007669"/>
    <property type="project" value="TreeGrafter"/>
</dbReference>
<evidence type="ECO:0000256" key="2">
    <source>
        <dbReference type="ARBA" id="ARBA00004123"/>
    </source>
</evidence>
<dbReference type="InterPro" id="IPR035983">
    <property type="entry name" value="Hect_E3_ubiquitin_ligase"/>
</dbReference>
<dbReference type="GO" id="GO:0005634">
    <property type="term" value="C:nucleus"/>
    <property type="evidence" value="ECO:0007669"/>
    <property type="project" value="UniProtKB-SubCell"/>
</dbReference>
<dbReference type="Pfam" id="PF06025">
    <property type="entry name" value="DUF913"/>
    <property type="match status" value="1"/>
</dbReference>
<organism evidence="15 16">
    <name type="scientific">Blumeria graminis f. sp. hordei (strain DH14)</name>
    <name type="common">Barley powdery mildew</name>
    <name type="synonym">Oidium monilioides f. sp. hordei</name>
    <dbReference type="NCBI Taxonomy" id="546991"/>
    <lineage>
        <taxon>Eukaryota</taxon>
        <taxon>Fungi</taxon>
        <taxon>Dikarya</taxon>
        <taxon>Ascomycota</taxon>
        <taxon>Pezizomycotina</taxon>
        <taxon>Leotiomycetes</taxon>
        <taxon>Erysiphales</taxon>
        <taxon>Erysiphaceae</taxon>
        <taxon>Blumeria</taxon>
        <taxon>Blumeria hordei</taxon>
    </lineage>
</organism>
<dbReference type="eggNOG" id="KOG0939">
    <property type="taxonomic scope" value="Eukaryota"/>
</dbReference>
<dbReference type="STRING" id="546991.N1J6V6"/>
<feature type="compositionally biased region" description="Acidic residues" evidence="12">
    <location>
        <begin position="2363"/>
        <end position="2372"/>
    </location>
</feature>
<dbReference type="GO" id="GO:0005737">
    <property type="term" value="C:cytoplasm"/>
    <property type="evidence" value="ECO:0007669"/>
    <property type="project" value="TreeGrafter"/>
</dbReference>
<feature type="region of interest" description="Disordered" evidence="12">
    <location>
        <begin position="747"/>
        <end position="781"/>
    </location>
</feature>
<feature type="compositionally biased region" description="Basic and acidic residues" evidence="12">
    <location>
        <begin position="946"/>
        <end position="959"/>
    </location>
</feature>
<dbReference type="InterPro" id="IPR009060">
    <property type="entry name" value="UBA-like_sf"/>
</dbReference>
<evidence type="ECO:0000256" key="4">
    <source>
        <dbReference type="ARBA" id="ARBA00012485"/>
    </source>
</evidence>
<dbReference type="InterPro" id="IPR050409">
    <property type="entry name" value="E3_ubiq-protein_ligase"/>
</dbReference>
<comment type="similarity">
    <text evidence="10">Belongs to the UPL family. TOM1/PTR1 subfamily.</text>
</comment>
<feature type="compositionally biased region" description="Polar residues" evidence="12">
    <location>
        <begin position="344"/>
        <end position="357"/>
    </location>
</feature>
<keyword evidence="6" id="KW-0808">Transferase</keyword>
<name>N1J6V6_BLUG1</name>